<dbReference type="Pfam" id="PF00355">
    <property type="entry name" value="Rieske"/>
    <property type="match status" value="1"/>
</dbReference>
<evidence type="ECO:0000256" key="6">
    <source>
        <dbReference type="ARBA" id="ARBA00023014"/>
    </source>
</evidence>
<evidence type="ECO:0000259" key="10">
    <source>
        <dbReference type="PROSITE" id="PS51296"/>
    </source>
</evidence>
<feature type="domain" description="Rieske" evidence="10">
    <location>
        <begin position="49"/>
        <end position="141"/>
    </location>
</feature>
<evidence type="ECO:0000256" key="9">
    <source>
        <dbReference type="ARBA" id="ARBA00034078"/>
    </source>
</evidence>
<dbReference type="InterPro" id="IPR005805">
    <property type="entry name" value="Rieske_Fe-S_prot_C"/>
</dbReference>
<evidence type="ECO:0000256" key="5">
    <source>
        <dbReference type="ARBA" id="ARBA00023004"/>
    </source>
</evidence>
<dbReference type="Gene3D" id="2.102.10.10">
    <property type="entry name" value="Rieske [2Fe-2S] iron-sulphur domain"/>
    <property type="match status" value="1"/>
</dbReference>
<gene>
    <name evidence="11" type="ORF">Pka01_60220</name>
</gene>
<keyword evidence="4" id="KW-0479">Metal-binding</keyword>
<dbReference type="GO" id="GO:0004497">
    <property type="term" value="F:monooxygenase activity"/>
    <property type="evidence" value="ECO:0007669"/>
    <property type="project" value="UniProtKB-ARBA"/>
</dbReference>
<name>A0A8J3PXP3_9ACTN</name>
<dbReference type="PRINTS" id="PR00162">
    <property type="entry name" value="RIESKE"/>
</dbReference>
<dbReference type="FunFam" id="2.102.10.10:FF:000016">
    <property type="entry name" value="Nitrite reductase/ring-hydroxylating ferredoxin subunit"/>
    <property type="match status" value="1"/>
</dbReference>
<keyword evidence="6" id="KW-0411">Iron-sulfur</keyword>
<dbReference type="GO" id="GO:0051537">
    <property type="term" value="F:2 iron, 2 sulfur cluster binding"/>
    <property type="evidence" value="ECO:0007669"/>
    <property type="project" value="UniProtKB-KW"/>
</dbReference>
<dbReference type="PANTHER" id="PTHR10134">
    <property type="entry name" value="CYTOCHROME B-C1 COMPLEX SUBUNIT RIESKE, MITOCHONDRIAL"/>
    <property type="match status" value="1"/>
</dbReference>
<proteinExistence type="predicted"/>
<dbReference type="CDD" id="cd03467">
    <property type="entry name" value="Rieske"/>
    <property type="match status" value="1"/>
</dbReference>
<dbReference type="GO" id="GO:0016020">
    <property type="term" value="C:membrane"/>
    <property type="evidence" value="ECO:0007669"/>
    <property type="project" value="InterPro"/>
</dbReference>
<keyword evidence="5" id="KW-0408">Iron</keyword>
<evidence type="ECO:0000256" key="1">
    <source>
        <dbReference type="ARBA" id="ARBA00002494"/>
    </source>
</evidence>
<evidence type="ECO:0000256" key="3">
    <source>
        <dbReference type="ARBA" id="ARBA00022714"/>
    </source>
</evidence>
<reference evidence="11 12" key="1">
    <citation type="submission" date="2021-01" db="EMBL/GenBank/DDBJ databases">
        <title>Whole genome shotgun sequence of Planotetraspora kaengkrachanensis NBRC 104272.</title>
        <authorList>
            <person name="Komaki H."/>
            <person name="Tamura T."/>
        </authorList>
    </citation>
    <scope>NUCLEOTIDE SEQUENCE [LARGE SCALE GENOMIC DNA]</scope>
    <source>
        <strain evidence="11 12">NBRC 104272</strain>
    </source>
</reference>
<dbReference type="InterPro" id="IPR036922">
    <property type="entry name" value="Rieske_2Fe-2S_sf"/>
</dbReference>
<dbReference type="Proteomes" id="UP000630097">
    <property type="component" value="Unassembled WGS sequence"/>
</dbReference>
<dbReference type="InterPro" id="IPR014349">
    <property type="entry name" value="Rieske_Fe-S_prot"/>
</dbReference>
<dbReference type="SUPFAM" id="SSF50022">
    <property type="entry name" value="ISP domain"/>
    <property type="match status" value="1"/>
</dbReference>
<evidence type="ECO:0000256" key="7">
    <source>
        <dbReference type="ARBA" id="ARBA00023157"/>
    </source>
</evidence>
<keyword evidence="12" id="KW-1185">Reference proteome</keyword>
<keyword evidence="3" id="KW-0001">2Fe-2S</keyword>
<protein>
    <recommendedName>
        <fullName evidence="2">Cytochrome bc1 complex Rieske iron-sulfur subunit</fullName>
    </recommendedName>
    <alternativeName>
        <fullName evidence="8">Cytochrome bc1 reductase complex subunit QcrA</fullName>
    </alternativeName>
</protein>
<dbReference type="GO" id="GO:0016705">
    <property type="term" value="F:oxidoreductase activity, acting on paired donors, with incorporation or reduction of molecular oxygen"/>
    <property type="evidence" value="ECO:0007669"/>
    <property type="project" value="UniProtKB-ARBA"/>
</dbReference>
<dbReference type="EMBL" id="BONV01000033">
    <property type="protein sequence ID" value="GIG82895.1"/>
    <property type="molecule type" value="Genomic_DNA"/>
</dbReference>
<dbReference type="PROSITE" id="PS51296">
    <property type="entry name" value="RIESKE"/>
    <property type="match status" value="1"/>
</dbReference>
<dbReference type="AlphaFoldDB" id="A0A8J3PXP3"/>
<comment type="function">
    <text evidence="1">Iron-sulfur subunit of the cytochrome bc1 complex, an essential component of the respiratory electron transport chain required for ATP synthesis. The bc1 complex catalyzes the oxidation of menaquinol and the reduction of cytochrome c in the respiratory chain. The bc1 complex operates through a Q-cycle mechanism that couples electron transfer to generation of the proton gradient that drives ATP synthesis.</text>
</comment>
<accession>A0A8J3PXP3</accession>
<sequence length="142" mass="13683">MIFGTGGAGLAVALTACAGYTTAGPEAAQPAQPAEGAGEGAASKVKAGAAIAKTADIPVGGGKVILAAQLVVTQPAAGEYKAFSAVCTHQGCMVDKIADGTIDCPCHGSKFSAKDGSVVNGPASAPLPEMKIQVNGGDITLG</sequence>
<evidence type="ECO:0000256" key="8">
    <source>
        <dbReference type="ARBA" id="ARBA00029586"/>
    </source>
</evidence>
<evidence type="ECO:0000313" key="11">
    <source>
        <dbReference type="EMBL" id="GIG82895.1"/>
    </source>
</evidence>
<dbReference type="InterPro" id="IPR017941">
    <property type="entry name" value="Rieske_2Fe-2S"/>
</dbReference>
<comment type="cofactor">
    <cofactor evidence="9">
        <name>[2Fe-2S] cluster</name>
        <dbReference type="ChEBI" id="CHEBI:190135"/>
    </cofactor>
</comment>
<comment type="caution">
    <text evidence="11">The sequence shown here is derived from an EMBL/GenBank/DDBJ whole genome shotgun (WGS) entry which is preliminary data.</text>
</comment>
<evidence type="ECO:0000256" key="2">
    <source>
        <dbReference type="ARBA" id="ARBA00015816"/>
    </source>
</evidence>
<evidence type="ECO:0000313" key="12">
    <source>
        <dbReference type="Proteomes" id="UP000630097"/>
    </source>
</evidence>
<evidence type="ECO:0000256" key="4">
    <source>
        <dbReference type="ARBA" id="ARBA00022723"/>
    </source>
</evidence>
<keyword evidence="7" id="KW-1015">Disulfide bond</keyword>
<organism evidence="11 12">
    <name type="scientific">Planotetraspora kaengkrachanensis</name>
    <dbReference type="NCBI Taxonomy" id="575193"/>
    <lineage>
        <taxon>Bacteria</taxon>
        <taxon>Bacillati</taxon>
        <taxon>Actinomycetota</taxon>
        <taxon>Actinomycetes</taxon>
        <taxon>Streptosporangiales</taxon>
        <taxon>Streptosporangiaceae</taxon>
        <taxon>Planotetraspora</taxon>
    </lineage>
</organism>
<dbReference type="GO" id="GO:0046872">
    <property type="term" value="F:metal ion binding"/>
    <property type="evidence" value="ECO:0007669"/>
    <property type="project" value="UniProtKB-KW"/>
</dbReference>